<evidence type="ECO:0000256" key="2">
    <source>
        <dbReference type="ARBA" id="ARBA00023043"/>
    </source>
</evidence>
<feature type="region of interest" description="Disordered" evidence="4">
    <location>
        <begin position="267"/>
        <end position="302"/>
    </location>
</feature>
<dbReference type="Pfam" id="PF12796">
    <property type="entry name" value="Ank_2"/>
    <property type="match status" value="4"/>
</dbReference>
<evidence type="ECO:0000313" key="7">
    <source>
        <dbReference type="Proteomes" id="UP000003759"/>
    </source>
</evidence>
<dbReference type="EMBL" id="HE793032">
    <property type="protein sequence ID" value="CCG58064.1"/>
    <property type="molecule type" value="Genomic_DNA"/>
</dbReference>
<feature type="repeat" description="ANK" evidence="3">
    <location>
        <begin position="392"/>
        <end position="424"/>
    </location>
</feature>
<dbReference type="Pfam" id="PF00023">
    <property type="entry name" value="Ank"/>
    <property type="match status" value="2"/>
</dbReference>
<feature type="repeat" description="ANK" evidence="3">
    <location>
        <begin position="426"/>
        <end position="449"/>
    </location>
</feature>
<feature type="repeat" description="ANK" evidence="3">
    <location>
        <begin position="57"/>
        <end position="90"/>
    </location>
</feature>
<feature type="signal peptide" evidence="5">
    <location>
        <begin position="1"/>
        <end position="21"/>
    </location>
</feature>
<keyword evidence="5" id="KW-0732">Signal</keyword>
<feature type="repeat" description="ANK" evidence="3">
    <location>
        <begin position="561"/>
        <end position="594"/>
    </location>
</feature>
<evidence type="ECO:0000256" key="1">
    <source>
        <dbReference type="ARBA" id="ARBA00022737"/>
    </source>
</evidence>
<feature type="repeat" description="ANK" evidence="3">
    <location>
        <begin position="460"/>
        <end position="492"/>
    </location>
</feature>
<feature type="chain" id="PRO_5003834283" evidence="5">
    <location>
        <begin position="22"/>
        <end position="650"/>
    </location>
</feature>
<feature type="repeat" description="ANK" evidence="3">
    <location>
        <begin position="348"/>
        <end position="370"/>
    </location>
</feature>
<dbReference type="Proteomes" id="UP000003759">
    <property type="component" value="Chromosome"/>
</dbReference>
<dbReference type="InterPro" id="IPR002110">
    <property type="entry name" value="Ankyrin_rpt"/>
</dbReference>
<keyword evidence="1" id="KW-0677">Repeat</keyword>
<feature type="repeat" description="ANK" evidence="3">
    <location>
        <begin position="169"/>
        <end position="201"/>
    </location>
</feature>
<organism evidence="6 7">
    <name type="scientific">Brachyspira pilosicoli WesB</name>
    <dbReference type="NCBI Taxonomy" id="1161918"/>
    <lineage>
        <taxon>Bacteria</taxon>
        <taxon>Pseudomonadati</taxon>
        <taxon>Spirochaetota</taxon>
        <taxon>Spirochaetia</taxon>
        <taxon>Brachyspirales</taxon>
        <taxon>Brachyspiraceae</taxon>
        <taxon>Brachyspira</taxon>
    </lineage>
</organism>
<dbReference type="PANTHER" id="PTHR24198">
    <property type="entry name" value="ANKYRIN REPEAT AND PROTEIN KINASE DOMAIN-CONTAINING PROTEIN"/>
    <property type="match status" value="1"/>
</dbReference>
<dbReference type="PROSITE" id="PS50297">
    <property type="entry name" value="ANK_REP_REGION"/>
    <property type="match status" value="11"/>
</dbReference>
<feature type="repeat" description="ANK" evidence="3">
    <location>
        <begin position="135"/>
        <end position="161"/>
    </location>
</feature>
<dbReference type="InterPro" id="IPR036770">
    <property type="entry name" value="Ankyrin_rpt-contain_sf"/>
</dbReference>
<evidence type="ECO:0000256" key="3">
    <source>
        <dbReference type="PROSITE-ProRule" id="PRU00023"/>
    </source>
</evidence>
<accession>K0JLU3</accession>
<dbReference type="SUPFAM" id="SSF48403">
    <property type="entry name" value="Ankyrin repeat"/>
    <property type="match status" value="3"/>
</dbReference>
<dbReference type="SMART" id="SM00248">
    <property type="entry name" value="ANK"/>
    <property type="match status" value="14"/>
</dbReference>
<protein>
    <submittedName>
        <fullName evidence="6">Ankyrin repeat-containing protein</fullName>
    </submittedName>
</protein>
<dbReference type="AlphaFoldDB" id="K0JLU3"/>
<dbReference type="RefSeq" id="WP_014934111.1">
    <property type="nucleotide sequence ID" value="NC_018604.1"/>
</dbReference>
<sequence>MKYIKYLLVLLVFNFSLFALTEAEQSLFDAVNRKDYQNVSTILSSSPDININASDMEGYTSLHRAIVNNDLNTVMELLKNENIDVNSKLGIEVSIDGWYLGGATPLILASYLGYTDIVNALIEKGVDVKAKDDVDGCMAIHLAAANGKNDVINILLDVDASNINDVDNRGNTPLHWASMKDRADTVSLLIENGADIEAKDIDNWTALHYAAAFASLQTVEALVDNGADKNSLTKDGNVPVNYAKDETIKTYLSGGKIGREDTEEVVEEETKETAADETAENTETSETITEDELNNELDTTQNGSIVDPTVVDLDPKQLELLIAVKNNDIIAVNALLKENVNPNFVDEEGYSPLHRAVLNNNLDVVNVLLSYKDIDTEIKLPYEASVDDWYLGGATPLLVASYTGNADIVNALIEAGSDIRAKDDIDGATTIHIASANGNNEVINILLNKDNTLINEADSMKDTPLHWASIKNQTDTISLILANGADTKLTNSDGNTVLHYAAMYGDVNTVNVLLEADSSLASVENNEGITPIYYAIVVSDNDILSSIITNGQIDINKKDSLGYTPLHYAANYGNMEAVVLLVEEFNADKTIVNDDNFTASDIAANNSYYTIVEYLGGTVNYNNQNNTENVKPSIVLPEYNKKRDLSKKWW</sequence>
<dbReference type="PROSITE" id="PS50088">
    <property type="entry name" value="ANK_REPEAT"/>
    <property type="match status" value="11"/>
</dbReference>
<reference evidence="6 7" key="1">
    <citation type="journal article" date="2012" name="BMC Genomics">
        <title>Comparative genomics of Brachyspira pilosicoli strains: genome rearrangements, reductions and correlation of genetic compliment with phenotypic diversity.</title>
        <authorList>
            <person name="Mappley L.J."/>
            <person name="Black M.L."/>
            <person name="Abuoun M."/>
            <person name="Darby A.C."/>
            <person name="Woodward M.J."/>
            <person name="Parkhill J."/>
            <person name="Turner A.K."/>
            <person name="Bellgard M.I."/>
            <person name="La T."/>
            <person name="Phillips N.D."/>
            <person name="La Ragione R.M."/>
            <person name="Hampson D.J."/>
        </authorList>
    </citation>
    <scope>NUCLEOTIDE SEQUENCE [LARGE SCALE GENOMIC DNA]</scope>
    <source>
        <strain evidence="6">WesB</strain>
    </source>
</reference>
<evidence type="ECO:0000256" key="4">
    <source>
        <dbReference type="SAM" id="MobiDB-lite"/>
    </source>
</evidence>
<dbReference type="OrthoDB" id="7543342at2"/>
<dbReference type="KEGG" id="bpw:WESB_2602"/>
<gene>
    <name evidence="6" type="primary">arp29</name>
    <name evidence="6" type="ORF">WESB_2602</name>
</gene>
<dbReference type="PATRIC" id="fig|1161918.5.peg.2162"/>
<dbReference type="Gene3D" id="1.25.40.20">
    <property type="entry name" value="Ankyrin repeat-containing domain"/>
    <property type="match status" value="4"/>
</dbReference>
<proteinExistence type="predicted"/>
<name>K0JLU3_BRAPL</name>
<keyword evidence="2 3" id="KW-0040">ANK repeat</keyword>
<dbReference type="PANTHER" id="PTHR24198:SF165">
    <property type="entry name" value="ANKYRIN REPEAT-CONTAINING PROTEIN-RELATED"/>
    <property type="match status" value="1"/>
</dbReference>
<evidence type="ECO:0000313" key="6">
    <source>
        <dbReference type="EMBL" id="CCG58064.1"/>
    </source>
</evidence>
<evidence type="ECO:0000256" key="5">
    <source>
        <dbReference type="SAM" id="SignalP"/>
    </source>
</evidence>
<feature type="repeat" description="ANK" evidence="3">
    <location>
        <begin position="101"/>
        <end position="133"/>
    </location>
</feature>
<feature type="repeat" description="ANK" evidence="3">
    <location>
        <begin position="493"/>
        <end position="525"/>
    </location>
</feature>
<feature type="compositionally biased region" description="Acidic residues" evidence="4">
    <location>
        <begin position="267"/>
        <end position="280"/>
    </location>
</feature>
<dbReference type="PRINTS" id="PR01415">
    <property type="entry name" value="ANKYRIN"/>
</dbReference>
<dbReference type="HOGENOM" id="CLU_410886_0_0_12"/>
<feature type="repeat" description="ANK" evidence="3">
    <location>
        <begin position="202"/>
        <end position="234"/>
    </location>
</feature>